<evidence type="ECO:0000313" key="10">
    <source>
        <dbReference type="Proteomes" id="UP000026739"/>
    </source>
</evidence>
<gene>
    <name evidence="9" type="ORF">V466_23805</name>
</gene>
<feature type="signal peptide" evidence="7">
    <location>
        <begin position="1"/>
        <end position="21"/>
    </location>
</feature>
<name>A0A059KW96_9PSED</name>
<dbReference type="PANTHER" id="PTHR30085">
    <property type="entry name" value="AMINO ACID ABC TRANSPORTER PERMEASE"/>
    <property type="match status" value="1"/>
</dbReference>
<evidence type="ECO:0000256" key="5">
    <source>
        <dbReference type="ARBA" id="ARBA00022764"/>
    </source>
</evidence>
<evidence type="ECO:0000313" key="9">
    <source>
        <dbReference type="EMBL" id="KDD66337.1"/>
    </source>
</evidence>
<evidence type="ECO:0000256" key="6">
    <source>
        <dbReference type="ARBA" id="ARBA00022970"/>
    </source>
</evidence>
<reference evidence="9 10" key="1">
    <citation type="submission" date="2013-12" db="EMBL/GenBank/DDBJ databases">
        <authorList>
            <person name="Formusa P.A."/>
            <person name="Habash M."/>
            <person name="Lee H."/>
            <person name="Trevors J.T."/>
        </authorList>
    </citation>
    <scope>NUCLEOTIDE SEQUENCE [LARGE SCALE GENOMIC DNA]</scope>
    <source>
        <strain evidence="9 10">PD30</strain>
    </source>
</reference>
<dbReference type="AlphaFoldDB" id="A0A059KW96"/>
<dbReference type="FunFam" id="3.40.190.10:FF:000052">
    <property type="entry name" value="Amino acid ABC transporter substrate-binding protein"/>
    <property type="match status" value="1"/>
</dbReference>
<proteinExistence type="inferred from homology"/>
<comment type="caution">
    <text evidence="9">The sequence shown here is derived from an EMBL/GenBank/DDBJ whole genome shotgun (WGS) entry which is preliminary data.</text>
</comment>
<evidence type="ECO:0000259" key="8">
    <source>
        <dbReference type="SMART" id="SM00062"/>
    </source>
</evidence>
<dbReference type="SUPFAM" id="SSF53850">
    <property type="entry name" value="Periplasmic binding protein-like II"/>
    <property type="match status" value="1"/>
</dbReference>
<evidence type="ECO:0000256" key="2">
    <source>
        <dbReference type="ARBA" id="ARBA00010333"/>
    </source>
</evidence>
<dbReference type="CDD" id="cd13688">
    <property type="entry name" value="PBP2_GltI_DEBP"/>
    <property type="match status" value="1"/>
</dbReference>
<keyword evidence="5" id="KW-0574">Periplasm</keyword>
<dbReference type="InterPro" id="IPR001638">
    <property type="entry name" value="Solute-binding_3/MltF_N"/>
</dbReference>
<keyword evidence="3" id="KW-0813">Transport</keyword>
<comment type="subcellular location">
    <subcellularLocation>
        <location evidence="1">Periplasm</location>
    </subcellularLocation>
</comment>
<dbReference type="eggNOG" id="COG0834">
    <property type="taxonomic scope" value="Bacteria"/>
</dbReference>
<dbReference type="Gene3D" id="3.40.190.10">
    <property type="entry name" value="Periplasmic binding protein-like II"/>
    <property type="match status" value="2"/>
</dbReference>
<organism evidence="9 10">
    <name type="scientific">Pseudomonas mandelii PD30</name>
    <dbReference type="NCBI Taxonomy" id="1419583"/>
    <lineage>
        <taxon>Bacteria</taxon>
        <taxon>Pseudomonadati</taxon>
        <taxon>Pseudomonadota</taxon>
        <taxon>Gammaproteobacteria</taxon>
        <taxon>Pseudomonadales</taxon>
        <taxon>Pseudomonadaceae</taxon>
        <taxon>Pseudomonas</taxon>
    </lineage>
</organism>
<sequence length="300" mass="33167">MQKITLIGCTLGLLLASQVQANEAPLTGTLNKVANAKSITLGYRDASVPFSYVGDHTGQPMGYSVDLASKIVERIKQKLELPDLQVKYNLVTSQTRIPLVQNGTVDLECGSTGVTAERMQQVAFSYGFIYVKGQLLTAKDSGIKSFADLRGKNVVTTAGTTNERFLKSYNIDHKIDMFVISAKDHGEAFQMLQSGRAAAFYMDDALLYGERAKARDPHNWVVVGEEQSREIYSCMVRKDDPQFLQLVNSTLADLYSSGEINGIYQRWFQQPIPPKGLNLEFPMTSELKAIIAKPVSDPVQ</sequence>
<evidence type="ECO:0000256" key="1">
    <source>
        <dbReference type="ARBA" id="ARBA00004418"/>
    </source>
</evidence>
<protein>
    <submittedName>
        <fullName evidence="9">ABC transporter</fullName>
    </submittedName>
</protein>
<dbReference type="RefSeq" id="WP_033060429.1">
    <property type="nucleotide sequence ID" value="NZ_AZQQ01000097.1"/>
</dbReference>
<dbReference type="GO" id="GO:0005576">
    <property type="term" value="C:extracellular region"/>
    <property type="evidence" value="ECO:0007669"/>
    <property type="project" value="TreeGrafter"/>
</dbReference>
<evidence type="ECO:0000256" key="3">
    <source>
        <dbReference type="ARBA" id="ARBA00022448"/>
    </source>
</evidence>
<dbReference type="SMART" id="SM00062">
    <property type="entry name" value="PBPb"/>
    <property type="match status" value="1"/>
</dbReference>
<dbReference type="InterPro" id="IPR051455">
    <property type="entry name" value="Bact_solute-bind_prot3"/>
</dbReference>
<feature type="domain" description="Solute-binding protein family 3/N-terminal" evidence="8">
    <location>
        <begin position="38"/>
        <end position="271"/>
    </location>
</feature>
<comment type="similarity">
    <text evidence="2">Belongs to the bacterial solute-binding protein 3 family.</text>
</comment>
<dbReference type="EMBL" id="AZQQ01000097">
    <property type="protein sequence ID" value="KDD66337.1"/>
    <property type="molecule type" value="Genomic_DNA"/>
</dbReference>
<feature type="chain" id="PRO_5001576296" evidence="7">
    <location>
        <begin position="22"/>
        <end position="300"/>
    </location>
</feature>
<dbReference type="GO" id="GO:0006865">
    <property type="term" value="P:amino acid transport"/>
    <property type="evidence" value="ECO:0007669"/>
    <property type="project" value="UniProtKB-KW"/>
</dbReference>
<evidence type="ECO:0000256" key="7">
    <source>
        <dbReference type="SAM" id="SignalP"/>
    </source>
</evidence>
<keyword evidence="6" id="KW-0029">Amino-acid transport</keyword>
<dbReference type="Proteomes" id="UP000026739">
    <property type="component" value="Unassembled WGS sequence"/>
</dbReference>
<evidence type="ECO:0000256" key="4">
    <source>
        <dbReference type="ARBA" id="ARBA00022729"/>
    </source>
</evidence>
<dbReference type="PANTHER" id="PTHR30085:SF2">
    <property type="entry name" value="GLUTAMATE_ASPARTATE IMPORT SOLUTE-BINDING PROTEIN"/>
    <property type="match status" value="1"/>
</dbReference>
<dbReference type="Pfam" id="PF00497">
    <property type="entry name" value="SBP_bac_3"/>
    <property type="match status" value="1"/>
</dbReference>
<keyword evidence="4 7" id="KW-0732">Signal</keyword>
<dbReference type="GO" id="GO:0030288">
    <property type="term" value="C:outer membrane-bounded periplasmic space"/>
    <property type="evidence" value="ECO:0007669"/>
    <property type="project" value="TreeGrafter"/>
</dbReference>
<accession>A0A059KW96</accession>